<evidence type="ECO:0000256" key="1">
    <source>
        <dbReference type="SAM" id="SignalP"/>
    </source>
</evidence>
<name>A0A1H6S6S6_9BACT</name>
<dbReference type="EMBL" id="FNXY01000002">
    <property type="protein sequence ID" value="SEI62436.1"/>
    <property type="molecule type" value="Genomic_DNA"/>
</dbReference>
<keyword evidence="4" id="KW-1185">Reference proteome</keyword>
<dbReference type="PROSITE" id="PS51257">
    <property type="entry name" value="PROKAR_LIPOPROTEIN"/>
    <property type="match status" value="1"/>
</dbReference>
<dbReference type="OrthoDB" id="1045786at2"/>
<dbReference type="Pfam" id="PF14725">
    <property type="entry name" value="DUF4466"/>
    <property type="match status" value="1"/>
</dbReference>
<gene>
    <name evidence="3" type="ORF">SAMN04487995_1713</name>
</gene>
<evidence type="ECO:0000259" key="2">
    <source>
        <dbReference type="Pfam" id="PF14725"/>
    </source>
</evidence>
<feature type="chain" id="PRO_5011547833" description="DUF4466 domain-containing protein" evidence="1">
    <location>
        <begin position="22"/>
        <end position="329"/>
    </location>
</feature>
<dbReference type="Proteomes" id="UP000199532">
    <property type="component" value="Unassembled WGS sequence"/>
</dbReference>
<dbReference type="AlphaFoldDB" id="A0A1H6S6S6"/>
<evidence type="ECO:0000313" key="4">
    <source>
        <dbReference type="Proteomes" id="UP000199532"/>
    </source>
</evidence>
<protein>
    <recommendedName>
        <fullName evidence="2">DUF4466 domain-containing protein</fullName>
    </recommendedName>
</protein>
<proteinExistence type="predicted"/>
<feature type="signal peptide" evidence="1">
    <location>
        <begin position="1"/>
        <end position="21"/>
    </location>
</feature>
<reference evidence="3 4" key="1">
    <citation type="submission" date="2016-10" db="EMBL/GenBank/DDBJ databases">
        <authorList>
            <person name="de Groot N.N."/>
        </authorList>
    </citation>
    <scope>NUCLEOTIDE SEQUENCE [LARGE SCALE GENOMIC DNA]</scope>
    <source>
        <strain evidence="3 4">DSM 19938</strain>
    </source>
</reference>
<dbReference type="STRING" id="408657.SAMN04487995_1713"/>
<sequence>MKYRYLSYLAAVLSIILSLTACNEDDDGLTIAPKNELQNDVIKRTLGPNLVGLNIEFAYAMAIPKSLGKLVSAQVEASIGGAESTYLDNKSYYTNGSGQDIGIQVGSVSVNEGAKTTVTFTKDTTAATLRYFYRIPTAARGKEVTFKFSANASNGQTVTYAMGPYKIAEMDMVLDLDVKDSTAAYISIADMAVYSPAEAATKADKIDLVYLYRSIPNITFNHALVAPSNKDYLPGVKLPAGVSRTAKINKVWALRDFHLARLQFGVYIDDLDFQQLDITNSPDYAINMRAEAGAWVETADGKYRAYIYMNSVNNGTKSAKISMKRYTLK</sequence>
<evidence type="ECO:0000313" key="3">
    <source>
        <dbReference type="EMBL" id="SEI62436.1"/>
    </source>
</evidence>
<dbReference type="RefSeq" id="WP_090334575.1">
    <property type="nucleotide sequence ID" value="NZ_FNXY01000002.1"/>
</dbReference>
<dbReference type="Gene3D" id="2.60.40.3550">
    <property type="entry name" value="Domain of unknown function DUF4466"/>
    <property type="match status" value="1"/>
</dbReference>
<dbReference type="InterPro" id="IPR028072">
    <property type="entry name" value="DUF4466"/>
</dbReference>
<organism evidence="3 4">
    <name type="scientific">Dyadobacter koreensis</name>
    <dbReference type="NCBI Taxonomy" id="408657"/>
    <lineage>
        <taxon>Bacteria</taxon>
        <taxon>Pseudomonadati</taxon>
        <taxon>Bacteroidota</taxon>
        <taxon>Cytophagia</taxon>
        <taxon>Cytophagales</taxon>
        <taxon>Spirosomataceae</taxon>
        <taxon>Dyadobacter</taxon>
    </lineage>
</organism>
<dbReference type="CDD" id="cd07472">
    <property type="entry name" value="HmuY_like"/>
    <property type="match status" value="1"/>
</dbReference>
<feature type="domain" description="DUF4466" evidence="2">
    <location>
        <begin position="32"/>
        <end position="327"/>
    </location>
</feature>
<keyword evidence="1" id="KW-0732">Signal</keyword>
<accession>A0A1H6S6S6</accession>